<name>A0A9D2B2G6_9FIRM</name>
<evidence type="ECO:0000313" key="3">
    <source>
        <dbReference type="Proteomes" id="UP000886817"/>
    </source>
</evidence>
<keyword evidence="1" id="KW-0812">Transmembrane</keyword>
<dbReference type="EMBL" id="DXEX01000077">
    <property type="protein sequence ID" value="HIX58718.1"/>
    <property type="molecule type" value="Genomic_DNA"/>
</dbReference>
<dbReference type="AlphaFoldDB" id="A0A9D2B2G6"/>
<keyword evidence="1" id="KW-0472">Membrane</keyword>
<feature type="transmembrane region" description="Helical" evidence="1">
    <location>
        <begin position="42"/>
        <end position="66"/>
    </location>
</feature>
<accession>A0A9D2B2G6</accession>
<proteinExistence type="predicted"/>
<feature type="transmembrane region" description="Helical" evidence="1">
    <location>
        <begin position="12"/>
        <end position="30"/>
    </location>
</feature>
<comment type="caution">
    <text evidence="2">The sequence shown here is derived from an EMBL/GenBank/DDBJ whole genome shotgun (WGS) entry which is preliminary data.</text>
</comment>
<dbReference type="Proteomes" id="UP000886817">
    <property type="component" value="Unassembled WGS sequence"/>
</dbReference>
<organism evidence="2 3">
    <name type="scientific">Candidatus Blautia gallistercoris</name>
    <dbReference type="NCBI Taxonomy" id="2838490"/>
    <lineage>
        <taxon>Bacteria</taxon>
        <taxon>Bacillati</taxon>
        <taxon>Bacillota</taxon>
        <taxon>Clostridia</taxon>
        <taxon>Lachnospirales</taxon>
        <taxon>Lachnospiraceae</taxon>
        <taxon>Blautia</taxon>
    </lineage>
</organism>
<reference evidence="2" key="1">
    <citation type="journal article" date="2021" name="PeerJ">
        <title>Extensive microbial diversity within the chicken gut microbiome revealed by metagenomics and culture.</title>
        <authorList>
            <person name="Gilroy R."/>
            <person name="Ravi A."/>
            <person name="Getino M."/>
            <person name="Pursley I."/>
            <person name="Horton D.L."/>
            <person name="Alikhan N.F."/>
            <person name="Baker D."/>
            <person name="Gharbi K."/>
            <person name="Hall N."/>
            <person name="Watson M."/>
            <person name="Adriaenssens E.M."/>
            <person name="Foster-Nyarko E."/>
            <person name="Jarju S."/>
            <person name="Secka A."/>
            <person name="Antonio M."/>
            <person name="Oren A."/>
            <person name="Chaudhuri R.R."/>
            <person name="La Ragione R."/>
            <person name="Hildebrand F."/>
            <person name="Pallen M.J."/>
        </authorList>
    </citation>
    <scope>NUCLEOTIDE SEQUENCE</scope>
    <source>
        <strain evidence="2">ChiSjej1B19-8411</strain>
    </source>
</reference>
<reference evidence="2" key="2">
    <citation type="submission" date="2021-04" db="EMBL/GenBank/DDBJ databases">
        <authorList>
            <person name="Gilroy R."/>
        </authorList>
    </citation>
    <scope>NUCLEOTIDE SEQUENCE</scope>
    <source>
        <strain evidence="2">ChiSjej1B19-8411</strain>
    </source>
</reference>
<feature type="transmembrane region" description="Helical" evidence="1">
    <location>
        <begin position="78"/>
        <end position="97"/>
    </location>
</feature>
<keyword evidence="1" id="KW-1133">Transmembrane helix</keyword>
<evidence type="ECO:0000256" key="1">
    <source>
        <dbReference type="SAM" id="Phobius"/>
    </source>
</evidence>
<evidence type="ECO:0000313" key="2">
    <source>
        <dbReference type="EMBL" id="HIX58718.1"/>
    </source>
</evidence>
<gene>
    <name evidence="2" type="ORF">IAA45_03265</name>
</gene>
<protein>
    <submittedName>
        <fullName evidence="2">Uncharacterized protein</fullName>
    </submittedName>
</protein>
<sequence>MKNRLQKVTMAMCVISVVSIIPMFVLSLMRTGSIQRAVLSNYFSIPFFAVCSAGILILAGILLYIWHKAGQENGSFGILSLLVPAGIALTGICLIYLKVITPLQDLPYLDQPSETHLENVTFAYNNMGDSPTIQISGEDAQGEEVYFSIDKETYEEGEALYQETSRLPGNHMVVADVSYLPHSGTVVGVDIRSK</sequence>